<dbReference type="EMBL" id="BARW01006965">
    <property type="protein sequence ID" value="GAI83097.1"/>
    <property type="molecule type" value="Genomic_DNA"/>
</dbReference>
<dbReference type="InterPro" id="IPR014756">
    <property type="entry name" value="Ig_E-set"/>
</dbReference>
<evidence type="ECO:0008006" key="2">
    <source>
        <dbReference type="Google" id="ProtNLM"/>
    </source>
</evidence>
<dbReference type="CDD" id="cd02859">
    <property type="entry name" value="E_set_AMPKbeta_like_N"/>
    <property type="match status" value="1"/>
</dbReference>
<dbReference type="AlphaFoldDB" id="X1RQV8"/>
<dbReference type="InterPro" id="IPR036705">
    <property type="entry name" value="Ribosyl_crysJ1_sf"/>
</dbReference>
<dbReference type="Gene3D" id="1.10.4080.10">
    <property type="entry name" value="ADP-ribosylation/Crystallin J1"/>
    <property type="match status" value="1"/>
</dbReference>
<dbReference type="InterPro" id="IPR005502">
    <property type="entry name" value="Ribosyl_crysJ1"/>
</dbReference>
<proteinExistence type="predicted"/>
<dbReference type="SUPFAM" id="SSF81296">
    <property type="entry name" value="E set domains"/>
    <property type="match status" value="1"/>
</dbReference>
<dbReference type="InterPro" id="IPR013783">
    <property type="entry name" value="Ig-like_fold"/>
</dbReference>
<protein>
    <recommendedName>
        <fullName evidence="2">AMP-activated protein kinase glycogen-binding domain-containing protein</fullName>
    </recommendedName>
</protein>
<comment type="caution">
    <text evidence="1">The sequence shown here is derived from an EMBL/GenBank/DDBJ whole genome shotgun (WGS) entry which is preliminary data.</text>
</comment>
<accession>X1RQV8</accession>
<reference evidence="1" key="1">
    <citation type="journal article" date="2014" name="Front. Microbiol.">
        <title>High frequency of phylogenetically diverse reductive dehalogenase-homologous genes in deep subseafloor sedimentary metagenomes.</title>
        <authorList>
            <person name="Kawai M."/>
            <person name="Futagami T."/>
            <person name="Toyoda A."/>
            <person name="Takaki Y."/>
            <person name="Nishi S."/>
            <person name="Hori S."/>
            <person name="Arai W."/>
            <person name="Tsubouchi T."/>
            <person name="Morono Y."/>
            <person name="Uchiyama I."/>
            <person name="Ito T."/>
            <person name="Fujiyama A."/>
            <person name="Inagaki F."/>
            <person name="Takami H."/>
        </authorList>
    </citation>
    <scope>NUCLEOTIDE SEQUENCE</scope>
    <source>
        <strain evidence="1">Expedition CK06-06</strain>
    </source>
</reference>
<gene>
    <name evidence="1" type="ORF">S12H4_14600</name>
</gene>
<evidence type="ECO:0000313" key="1">
    <source>
        <dbReference type="EMBL" id="GAI83097.1"/>
    </source>
</evidence>
<name>X1RQV8_9ZZZZ</name>
<organism evidence="1">
    <name type="scientific">marine sediment metagenome</name>
    <dbReference type="NCBI Taxonomy" id="412755"/>
    <lineage>
        <taxon>unclassified sequences</taxon>
        <taxon>metagenomes</taxon>
        <taxon>ecological metagenomes</taxon>
    </lineage>
</organism>
<dbReference type="Pfam" id="PF03747">
    <property type="entry name" value="ADP_ribosyl_GH"/>
    <property type="match status" value="1"/>
</dbReference>
<dbReference type="Gene3D" id="2.60.40.10">
    <property type="entry name" value="Immunoglobulins"/>
    <property type="match status" value="1"/>
</dbReference>
<dbReference type="SUPFAM" id="SSF101478">
    <property type="entry name" value="ADP-ribosylglycohydrolase"/>
    <property type="match status" value="1"/>
</dbReference>
<feature type="non-terminal residue" evidence="1">
    <location>
        <position position="1"/>
    </location>
</feature>
<sequence length="410" mass="46822">GTYYTSIQVEGGSLQVTQLVTSMISMAFFMDDIEGIIKTSIMALDKNSELSRTVDSVMKWYYRYPDDYALTREKIKNNYYTTLFPEKINDVPYNVSLTNTACVIAGLLYGQGDFAESLRIIFNLGWDADCNAATAGTILGVMKGREWMMEQGWEVADRYYNATRDLMPEDETITSYGDRLVDLAEKVILNNGGKKKETKGNIIYRIPAEPVKNNVKLKRSLDNLDELKSSMRDVIVKKITDDLGGKEGWAQAGYYAISLEMAEEIKAAYPDKWARAVEALDHYPRLLYAMLYPKYPLAYRIRDLAVTTGIDMVEIKPSLSGNVEFTLEDDYPDADKIVVYGNFTNYSKFETIFGKENGKWVCRVDLKPGRYNYLFLIINKDGTQKWLSDPNNPDRGRHIDGYHYSFLEVE</sequence>